<evidence type="ECO:0000259" key="2">
    <source>
        <dbReference type="Pfam" id="PF07705"/>
    </source>
</evidence>
<protein>
    <recommendedName>
        <fullName evidence="2">CARDB domain-containing protein</fullName>
    </recommendedName>
</protein>
<organism evidence="3 4">
    <name type="scientific">Marine Group III euryarchaeote CG-Bathy2</name>
    <dbReference type="NCBI Taxonomy" id="1889002"/>
    <lineage>
        <taxon>Archaea</taxon>
        <taxon>Methanobacteriati</taxon>
        <taxon>Thermoplasmatota</taxon>
        <taxon>Thermoplasmata</taxon>
        <taxon>Candidatus Thermoprofundales</taxon>
    </lineage>
</organism>
<sequence>MSLGRAAALSLALLLLALASFSPAVAGTPQVELEPVATVGLSGHFKDMALGGGYLYALIDGELLQVIDVSEPANATIVDNISLNIHANKVHLSGSYAYVFWGYLQVLDISQPASITNVKIYQDISQRAIIELAISEPYAYAITGHGTYTDPGFLTLNISDPSNVTPLAFIEFYEDSRHYSNDVLVNGDYVYFDTMQRLNTVNVSDPDAPSMVASNALPFNFVGGLALDCHYIYASSGTGSAIIYDISNPALLREVAKIPGVSTLRSDITVADNYLFMSVSGGLRIFDILDPSNPVEISQVEITHRTEGVIVSGGYTYVRDFGNVPSPGKLHIYRLTDHRQLPDLAFADGLRVSRALLPENSEARLRATVVNNGLGPTAPAEAVLQLENELLASFPLPALEAGETWTLDYNLSDLPPGMHQLNLTLYQECAARETSLENNYAVVALRVVAADGAVASFALGGAQLLLAAMIAALLTRRGANFDGGE</sequence>
<gene>
    <name evidence="3" type="ORF">BEU05_02700</name>
</gene>
<dbReference type="Gene3D" id="2.60.40.10">
    <property type="entry name" value="Immunoglobulins"/>
    <property type="match status" value="1"/>
</dbReference>
<feature type="transmembrane region" description="Helical" evidence="1">
    <location>
        <begin position="453"/>
        <end position="474"/>
    </location>
</feature>
<dbReference type="Pfam" id="PF07705">
    <property type="entry name" value="CARDB"/>
    <property type="match status" value="1"/>
</dbReference>
<keyword evidence="1" id="KW-0812">Transmembrane</keyword>
<keyword evidence="1" id="KW-0472">Membrane</keyword>
<name>A0A1J5SZE7_9ARCH</name>
<comment type="caution">
    <text evidence="3">The sequence shown here is derived from an EMBL/GenBank/DDBJ whole genome shotgun (WGS) entry which is preliminary data.</text>
</comment>
<dbReference type="SUPFAM" id="SSF75011">
    <property type="entry name" value="3-carboxy-cis,cis-mucoante lactonizing enzyme"/>
    <property type="match status" value="1"/>
</dbReference>
<proteinExistence type="predicted"/>
<evidence type="ECO:0000313" key="3">
    <source>
        <dbReference type="EMBL" id="OIR09400.1"/>
    </source>
</evidence>
<dbReference type="InterPro" id="IPR013211">
    <property type="entry name" value="LVIVD"/>
</dbReference>
<reference evidence="3 4" key="1">
    <citation type="submission" date="2016-08" db="EMBL/GenBank/DDBJ databases">
        <title>New Insights into Marine Group III Euryarchaeota, from dark to light.</title>
        <authorList>
            <person name="Haro-Moreno J.M."/>
            <person name="Rodriguez-Valera F."/>
            <person name="Lopez-Garcia P."/>
            <person name="Moreira D."/>
            <person name="Martin-Cuadrado A.B."/>
        </authorList>
    </citation>
    <scope>NUCLEOTIDE SEQUENCE [LARGE SCALE GENOMIC DNA]</scope>
    <source>
        <strain evidence="3">CG-Bathy2</strain>
    </source>
</reference>
<accession>A0A1J5SZE7</accession>
<evidence type="ECO:0000313" key="4">
    <source>
        <dbReference type="Proteomes" id="UP000182853"/>
    </source>
</evidence>
<dbReference type="EMBL" id="MIYT01000018">
    <property type="protein sequence ID" value="OIR09400.1"/>
    <property type="molecule type" value="Genomic_DNA"/>
</dbReference>
<dbReference type="Pfam" id="PF08309">
    <property type="entry name" value="LVIVD"/>
    <property type="match status" value="5"/>
</dbReference>
<dbReference type="AlphaFoldDB" id="A0A1J5SZE7"/>
<dbReference type="Proteomes" id="UP000182853">
    <property type="component" value="Unassembled WGS sequence"/>
</dbReference>
<dbReference type="InterPro" id="IPR011635">
    <property type="entry name" value="CARDB"/>
</dbReference>
<keyword evidence="1" id="KW-1133">Transmembrane helix</keyword>
<evidence type="ECO:0000256" key="1">
    <source>
        <dbReference type="SAM" id="Phobius"/>
    </source>
</evidence>
<feature type="domain" description="CARDB" evidence="2">
    <location>
        <begin position="342"/>
        <end position="440"/>
    </location>
</feature>
<dbReference type="InterPro" id="IPR013783">
    <property type="entry name" value="Ig-like_fold"/>
</dbReference>